<dbReference type="PRINTS" id="PR00080">
    <property type="entry name" value="SDRFAMILY"/>
</dbReference>
<dbReference type="PANTHER" id="PTHR43618">
    <property type="entry name" value="7-ALPHA-HYDROXYSTEROID DEHYDROGENASE"/>
    <property type="match status" value="1"/>
</dbReference>
<dbReference type="AlphaFoldDB" id="A0A6G1HLE4"/>
<dbReference type="CDD" id="cd05233">
    <property type="entry name" value="SDR_c"/>
    <property type="match status" value="1"/>
</dbReference>
<sequence>MASSFAATDLFNVNGIVAVVSGGGTGLGRMMAKALAHNGARKVYIIGRRKDRLEAAAQEGPPGVIIPVVGDITSQTSLQEIAAQVQAEVGFIHLLVCNAGINGPGAGSRDEATSLDEFVEKAWAVPTAEFTDTFNVNITSVYYTVLAFLKLLDAGNNKENLWAEGVSSQIVTISSAAAFSRSRLVELAYGASKAGVTHLAKHLASEFSHWKIRSNIIAPGFYPSEMTVDFMGGKDLTKEGSMPHTFIPVTRIGTESEMAGHILSLVSRAGAYTNGTVVLTDGGALAVSPSTY</sequence>
<evidence type="ECO:0000256" key="1">
    <source>
        <dbReference type="ARBA" id="ARBA00006484"/>
    </source>
</evidence>
<keyword evidence="2" id="KW-0521">NADP</keyword>
<dbReference type="PRINTS" id="PR00081">
    <property type="entry name" value="GDHRDH"/>
</dbReference>
<dbReference type="Pfam" id="PF00106">
    <property type="entry name" value="adh_short"/>
    <property type="match status" value="1"/>
</dbReference>
<evidence type="ECO:0000256" key="4">
    <source>
        <dbReference type="RuleBase" id="RU000363"/>
    </source>
</evidence>
<keyword evidence="6" id="KW-1185">Reference proteome</keyword>
<dbReference type="InterPro" id="IPR020904">
    <property type="entry name" value="Sc_DH/Rdtase_CS"/>
</dbReference>
<dbReference type="PANTHER" id="PTHR43618:SF18">
    <property type="entry name" value="SHORT CHAIN DEHYDROGENASE_REDUCTASE FAMILY (AFU_ORTHOLOGUE AFUA_5G12480)"/>
    <property type="match status" value="1"/>
</dbReference>
<protein>
    <submittedName>
        <fullName evidence="5">NAD(P)-binding protein</fullName>
    </submittedName>
</protein>
<evidence type="ECO:0000313" key="6">
    <source>
        <dbReference type="Proteomes" id="UP000799640"/>
    </source>
</evidence>
<dbReference type="EMBL" id="ML996706">
    <property type="protein sequence ID" value="KAF2396669.1"/>
    <property type="molecule type" value="Genomic_DNA"/>
</dbReference>
<accession>A0A6G1HLE4</accession>
<dbReference type="Proteomes" id="UP000799640">
    <property type="component" value="Unassembled WGS sequence"/>
</dbReference>
<organism evidence="5 6">
    <name type="scientific">Trichodelitschia bisporula</name>
    <dbReference type="NCBI Taxonomy" id="703511"/>
    <lineage>
        <taxon>Eukaryota</taxon>
        <taxon>Fungi</taxon>
        <taxon>Dikarya</taxon>
        <taxon>Ascomycota</taxon>
        <taxon>Pezizomycotina</taxon>
        <taxon>Dothideomycetes</taxon>
        <taxon>Dothideomycetes incertae sedis</taxon>
        <taxon>Phaeotrichales</taxon>
        <taxon>Phaeotrichaceae</taxon>
        <taxon>Trichodelitschia</taxon>
    </lineage>
</organism>
<gene>
    <name evidence="5" type="ORF">EJ06DRAFT_559783</name>
</gene>
<evidence type="ECO:0000256" key="2">
    <source>
        <dbReference type="ARBA" id="ARBA00022857"/>
    </source>
</evidence>
<name>A0A6G1HLE4_9PEZI</name>
<evidence type="ECO:0000313" key="5">
    <source>
        <dbReference type="EMBL" id="KAF2396669.1"/>
    </source>
</evidence>
<dbReference type="PROSITE" id="PS00061">
    <property type="entry name" value="ADH_SHORT"/>
    <property type="match status" value="1"/>
</dbReference>
<comment type="similarity">
    <text evidence="1 4">Belongs to the short-chain dehydrogenases/reductases (SDR) family.</text>
</comment>
<dbReference type="InterPro" id="IPR036291">
    <property type="entry name" value="NAD(P)-bd_dom_sf"/>
</dbReference>
<dbReference type="OrthoDB" id="2898618at2759"/>
<evidence type="ECO:0000256" key="3">
    <source>
        <dbReference type="ARBA" id="ARBA00023002"/>
    </source>
</evidence>
<dbReference type="InterPro" id="IPR052178">
    <property type="entry name" value="Sec_Metab_Biosynth_SDR"/>
</dbReference>
<dbReference type="InterPro" id="IPR002347">
    <property type="entry name" value="SDR_fam"/>
</dbReference>
<reference evidence="5" key="1">
    <citation type="journal article" date="2020" name="Stud. Mycol.">
        <title>101 Dothideomycetes genomes: a test case for predicting lifestyles and emergence of pathogens.</title>
        <authorList>
            <person name="Haridas S."/>
            <person name="Albert R."/>
            <person name="Binder M."/>
            <person name="Bloem J."/>
            <person name="Labutti K."/>
            <person name="Salamov A."/>
            <person name="Andreopoulos B."/>
            <person name="Baker S."/>
            <person name="Barry K."/>
            <person name="Bills G."/>
            <person name="Bluhm B."/>
            <person name="Cannon C."/>
            <person name="Castanera R."/>
            <person name="Culley D."/>
            <person name="Daum C."/>
            <person name="Ezra D."/>
            <person name="Gonzalez J."/>
            <person name="Henrissat B."/>
            <person name="Kuo A."/>
            <person name="Liang C."/>
            <person name="Lipzen A."/>
            <person name="Lutzoni F."/>
            <person name="Magnuson J."/>
            <person name="Mondo S."/>
            <person name="Nolan M."/>
            <person name="Ohm R."/>
            <person name="Pangilinan J."/>
            <person name="Park H.-J."/>
            <person name="Ramirez L."/>
            <person name="Alfaro M."/>
            <person name="Sun H."/>
            <person name="Tritt A."/>
            <person name="Yoshinaga Y."/>
            <person name="Zwiers L.-H."/>
            <person name="Turgeon B."/>
            <person name="Goodwin S."/>
            <person name="Spatafora J."/>
            <person name="Crous P."/>
            <person name="Grigoriev I."/>
        </authorList>
    </citation>
    <scope>NUCLEOTIDE SEQUENCE</scope>
    <source>
        <strain evidence="5">CBS 262.69</strain>
    </source>
</reference>
<keyword evidence="3" id="KW-0560">Oxidoreductase</keyword>
<dbReference type="SUPFAM" id="SSF51735">
    <property type="entry name" value="NAD(P)-binding Rossmann-fold domains"/>
    <property type="match status" value="1"/>
</dbReference>
<dbReference type="GO" id="GO:0016491">
    <property type="term" value="F:oxidoreductase activity"/>
    <property type="evidence" value="ECO:0007669"/>
    <property type="project" value="UniProtKB-KW"/>
</dbReference>
<dbReference type="Gene3D" id="3.40.50.720">
    <property type="entry name" value="NAD(P)-binding Rossmann-like Domain"/>
    <property type="match status" value="1"/>
</dbReference>
<proteinExistence type="inferred from homology"/>